<dbReference type="Gene3D" id="1.10.10.10">
    <property type="entry name" value="Winged helix-like DNA-binding domain superfamily/Winged helix DNA-binding domain"/>
    <property type="match status" value="1"/>
</dbReference>
<dbReference type="NCBIfam" id="TIGR02937">
    <property type="entry name" value="sigma70-ECF"/>
    <property type="match status" value="1"/>
</dbReference>
<organism evidence="7 8">
    <name type="scientific">Komagataeibacter oboediens</name>
    <dbReference type="NCBI Taxonomy" id="65958"/>
    <lineage>
        <taxon>Bacteria</taxon>
        <taxon>Pseudomonadati</taxon>
        <taxon>Pseudomonadota</taxon>
        <taxon>Alphaproteobacteria</taxon>
        <taxon>Acetobacterales</taxon>
        <taxon>Acetobacteraceae</taxon>
        <taxon>Komagataeibacter</taxon>
    </lineage>
</organism>
<dbReference type="SUPFAM" id="SSF88659">
    <property type="entry name" value="Sigma3 and sigma4 domains of RNA polymerase sigma factors"/>
    <property type="match status" value="1"/>
</dbReference>
<dbReference type="GeneID" id="79187432"/>
<accession>A0ABS5SLK9</accession>
<dbReference type="InterPro" id="IPR013325">
    <property type="entry name" value="RNA_pol_sigma_r2"/>
</dbReference>
<keyword evidence="4" id="KW-0804">Transcription</keyword>
<dbReference type="PANTHER" id="PTHR43133:SF63">
    <property type="entry name" value="RNA POLYMERASE SIGMA FACTOR FECI-RELATED"/>
    <property type="match status" value="1"/>
</dbReference>
<evidence type="ECO:0000256" key="1">
    <source>
        <dbReference type="ARBA" id="ARBA00010641"/>
    </source>
</evidence>
<dbReference type="PANTHER" id="PTHR43133">
    <property type="entry name" value="RNA POLYMERASE ECF-TYPE SIGMA FACTO"/>
    <property type="match status" value="1"/>
</dbReference>
<dbReference type="InterPro" id="IPR039425">
    <property type="entry name" value="RNA_pol_sigma-70-like"/>
</dbReference>
<dbReference type="InterPro" id="IPR013249">
    <property type="entry name" value="RNA_pol_sigma70_r4_t2"/>
</dbReference>
<dbReference type="Pfam" id="PF04542">
    <property type="entry name" value="Sigma70_r2"/>
    <property type="match status" value="1"/>
</dbReference>
<evidence type="ECO:0000256" key="3">
    <source>
        <dbReference type="ARBA" id="ARBA00023082"/>
    </source>
</evidence>
<dbReference type="Proteomes" id="UP001519538">
    <property type="component" value="Unassembled WGS sequence"/>
</dbReference>
<dbReference type="CDD" id="cd06171">
    <property type="entry name" value="Sigma70_r4"/>
    <property type="match status" value="1"/>
</dbReference>
<evidence type="ECO:0000259" key="5">
    <source>
        <dbReference type="Pfam" id="PF04542"/>
    </source>
</evidence>
<evidence type="ECO:0000313" key="7">
    <source>
        <dbReference type="EMBL" id="MBT0675088.1"/>
    </source>
</evidence>
<sequence>MKTAGETTRDKAKPRASISLEAMPVSYADKIFLEVLESNRRHLVALAARVVGCAWRGEEIVQDAYIRIIRAGAAPQDIQHPLGYLKRVIFRLAIDARRAKAVELAYAQAISSSDRRTTCTDGAGDVDIPRPDAIEILTPERQLASQDELRRVLACLDGLPPRTRRAFELSQLYGHKQREVAEILGVSSPRVHAMLQQAFQRITEQLGDE</sequence>
<evidence type="ECO:0000256" key="2">
    <source>
        <dbReference type="ARBA" id="ARBA00023015"/>
    </source>
</evidence>
<dbReference type="EMBL" id="JABLUU010000005">
    <property type="protein sequence ID" value="MBT0675088.1"/>
    <property type="molecule type" value="Genomic_DNA"/>
</dbReference>
<dbReference type="Pfam" id="PF08281">
    <property type="entry name" value="Sigma70_r4_2"/>
    <property type="match status" value="1"/>
</dbReference>
<dbReference type="InterPro" id="IPR007627">
    <property type="entry name" value="RNA_pol_sigma70_r2"/>
</dbReference>
<evidence type="ECO:0000256" key="4">
    <source>
        <dbReference type="ARBA" id="ARBA00023163"/>
    </source>
</evidence>
<feature type="domain" description="RNA polymerase sigma-70 region 2" evidence="5">
    <location>
        <begin position="37"/>
        <end position="100"/>
    </location>
</feature>
<keyword evidence="8" id="KW-1185">Reference proteome</keyword>
<evidence type="ECO:0000259" key="6">
    <source>
        <dbReference type="Pfam" id="PF08281"/>
    </source>
</evidence>
<evidence type="ECO:0000313" key="8">
    <source>
        <dbReference type="Proteomes" id="UP001519538"/>
    </source>
</evidence>
<proteinExistence type="inferred from homology"/>
<keyword evidence="3" id="KW-0731">Sigma factor</keyword>
<name>A0ABS5SLK9_9PROT</name>
<feature type="domain" description="RNA polymerase sigma factor 70 region 4 type 2" evidence="6">
    <location>
        <begin position="150"/>
        <end position="201"/>
    </location>
</feature>
<comment type="similarity">
    <text evidence="1">Belongs to the sigma-70 factor family. ECF subfamily.</text>
</comment>
<comment type="caution">
    <text evidence="7">The sequence shown here is derived from an EMBL/GenBank/DDBJ whole genome shotgun (WGS) entry which is preliminary data.</text>
</comment>
<dbReference type="InterPro" id="IPR013324">
    <property type="entry name" value="RNA_pol_sigma_r3/r4-like"/>
</dbReference>
<reference evidence="7 8" key="1">
    <citation type="journal article" date="2021" name="Astrobiology">
        <title>Bacterial Cellulose Retains Robustness but Its Synthesis Declines After Exposure to a Mars-Like Environment Simulated Outside the International Space Station.</title>
        <authorList>
            <person name="Orlovska I."/>
            <person name="Podolich O."/>
            <person name="Kukharenko O."/>
            <person name="Zaets I."/>
            <person name="Reva O."/>
            <person name="Khirunenko L."/>
            <person name="Zmejkoski D."/>
            <person name="Rogalsky S."/>
            <person name="Barh D."/>
            <person name="Tiwari S."/>
            <person name="Kumavath R."/>
            <person name="Goes-Neto A."/>
            <person name="Azevedo V."/>
            <person name="Brenig B."/>
            <person name="Ghosh P."/>
            <person name="de Vera J.P."/>
            <person name="Kozyrovska N."/>
        </authorList>
    </citation>
    <scope>NUCLEOTIDE SEQUENCE [LARGE SCALE GENOMIC DNA]</scope>
    <source>
        <strain evidence="7 8">IMBG 311</strain>
    </source>
</reference>
<dbReference type="RefSeq" id="WP_214164875.1">
    <property type="nucleotide sequence ID" value="NZ_JABLUU010000005.1"/>
</dbReference>
<dbReference type="InterPro" id="IPR036388">
    <property type="entry name" value="WH-like_DNA-bd_sf"/>
</dbReference>
<dbReference type="SUPFAM" id="SSF88946">
    <property type="entry name" value="Sigma2 domain of RNA polymerase sigma factors"/>
    <property type="match status" value="1"/>
</dbReference>
<gene>
    <name evidence="7" type="ORF">HNO79_06770</name>
</gene>
<dbReference type="Gene3D" id="1.10.1740.10">
    <property type="match status" value="1"/>
</dbReference>
<keyword evidence="2" id="KW-0805">Transcription regulation</keyword>
<dbReference type="InterPro" id="IPR014284">
    <property type="entry name" value="RNA_pol_sigma-70_dom"/>
</dbReference>
<protein>
    <submittedName>
        <fullName evidence="7">Sigma-70 family RNA polymerase sigma factor</fullName>
    </submittedName>
</protein>